<comment type="caution">
    <text evidence="1">The sequence shown here is derived from an EMBL/GenBank/DDBJ whole genome shotgun (WGS) entry which is preliminary data.</text>
</comment>
<proteinExistence type="predicted"/>
<dbReference type="Proteomes" id="UP000053244">
    <property type="component" value="Unassembled WGS sequence"/>
</dbReference>
<keyword evidence="2" id="KW-1185">Reference proteome</keyword>
<sequence>MLRVGWMSRTLIRRRISLTVSSIMSGCVRRSEVRTLAVQMARTASAARARVVIRGQDQDVTEAQFAQFTAQPGVVVRGDPAGRDQCLHGGGDHVAGHSDRVVKATSCGTPACSHRSRSSV</sequence>
<organism evidence="1 2">
    <name type="scientific">Actinoplanes awajinensis subsp. mycoplanecinus</name>
    <dbReference type="NCBI Taxonomy" id="135947"/>
    <lineage>
        <taxon>Bacteria</taxon>
        <taxon>Bacillati</taxon>
        <taxon>Actinomycetota</taxon>
        <taxon>Actinomycetes</taxon>
        <taxon>Micromonosporales</taxon>
        <taxon>Micromonosporaceae</taxon>
        <taxon>Actinoplanes</taxon>
    </lineage>
</organism>
<protein>
    <submittedName>
        <fullName evidence="1">Uncharacterized protein</fullName>
    </submittedName>
</protein>
<evidence type="ECO:0000313" key="2">
    <source>
        <dbReference type="Proteomes" id="UP000053244"/>
    </source>
</evidence>
<accession>A0A101J9U9</accession>
<name>A0A101J9U9_9ACTN</name>
<dbReference type="AlphaFoldDB" id="A0A101J9U9"/>
<dbReference type="EMBL" id="LLZH01000337">
    <property type="protein sequence ID" value="KUL22835.1"/>
    <property type="molecule type" value="Genomic_DNA"/>
</dbReference>
<reference evidence="1 2" key="1">
    <citation type="submission" date="2015-10" db="EMBL/GenBank/DDBJ databases">
        <authorList>
            <person name="Gilbert D.G."/>
        </authorList>
    </citation>
    <scope>NUCLEOTIDE SEQUENCE [LARGE SCALE GENOMIC DNA]</scope>
    <source>
        <strain evidence="1 2">NRRL B-16712</strain>
    </source>
</reference>
<dbReference type="PROSITE" id="PS51257">
    <property type="entry name" value="PROKAR_LIPOPROTEIN"/>
    <property type="match status" value="1"/>
</dbReference>
<evidence type="ECO:0000313" key="1">
    <source>
        <dbReference type="EMBL" id="KUL22835.1"/>
    </source>
</evidence>
<gene>
    <name evidence="1" type="ORF">ADL15_47475</name>
</gene>